<dbReference type="NCBIfam" id="NF012200">
    <property type="entry name" value="choice_anch_D"/>
    <property type="match status" value="3"/>
</dbReference>
<evidence type="ECO:0000313" key="1">
    <source>
        <dbReference type="EMBL" id="QSQ27448.1"/>
    </source>
</evidence>
<sequence>MTGRWGLLALAVVGLLAGCADRDRSSLADGRLTATPGGVDFQKVAIFDAREAEISLRNVGRARINVNEVWVEGPEGSYLAEFTHEGPHSLQPGSACSLKVRFAPPKPGALPAMLVVRSDTRIEPLLKIPLSGLGVAAWAEVSPRRLDFGRIEADSTKTLMLKLDNATEMPVEVTPRLVGADRDEFTLEPVTLAAGESREVPVTFSPVRVGKKQVALAVSPCRGCADVAVQVAAEALERAVVAEPEVVDFGAVPVDRESYRESRIHNISTEPVTVTQLTLEGKDASFSHANTGFPLVLQPGEVRGFQLRYSPDHQGPAQDNALYHVESRRHPTLPVELRGYGGAAELCVSPLSYDFGRQPLGSKTRVIVNVKNCGSSNAGGLTLNTLAWQPAAGGDLQFNNTPLAMPHTLKPGEEVNIAVFYEPTRTGDAMGSLVMTTNAFSAATVQMDFRGTAEQHAPCQLTVTPLALDFGTVPPQQGAVLGVKLENRGTDLCPVKNIQLRDDGGGVFGMPGGALYGGIMYPGDWFSFMVSFTSPPQGGSFTGTLQIEQMDPVNPVLLVPLRAHSQMACLVASRRYLDWGVARRDCPPEPLEVNFLNACTAPVSVDDVFIGPGTTDSEFALQKVPDPLPFTLMPNQGFTVGVDYLAQVYGLNVSPLFVASSDLPEPLLVPLIGESSKRVEKTDLFVQQDVSKVDVLFVVDNTDSMAVEQPRLVNAVPAFVNTALDKKVNLHVAVTTTGIQTQPQPNPADNCPGGALGGEAGRFFPVDNSFNRILNSGMPDLAAQLQRNVQVGRCGEVEEGFEAMRRALSRPLVDSADDARTPPPRDGNLGFLREEAALVVLFVSDEDDHSPDAVDTYVQWAQQLKGVNQPQRATFYAIAPPKNGCDTAGGAGTRYAEATARTGGEVMSVCAPDYAPLLRAVADKAFSAQKRFPLSEVPEPGTVTVTVDGAPVTTGWTYDGATNSVEFANVPAPGARIAISYRRSCAAL</sequence>
<dbReference type="PROSITE" id="PS51257">
    <property type="entry name" value="PROKAR_LIPOPROTEIN"/>
    <property type="match status" value="1"/>
</dbReference>
<dbReference type="InterPro" id="IPR052614">
    <property type="entry name" value="CFAP65"/>
</dbReference>
<protein>
    <submittedName>
        <fullName evidence="1">Choice-of-anchor D domain-containing protein</fullName>
    </submittedName>
</protein>
<gene>
    <name evidence="1" type="ORF">JY651_22165</name>
</gene>
<dbReference type="Gene3D" id="2.60.40.10">
    <property type="entry name" value="Immunoglobulins"/>
    <property type="match status" value="5"/>
</dbReference>
<dbReference type="PANTHER" id="PTHR46127:SF1">
    <property type="entry name" value="CILIA- AND FLAGELLA-ASSOCIATED PROTEIN 65"/>
    <property type="match status" value="1"/>
</dbReference>
<dbReference type="RefSeq" id="WP_206728969.1">
    <property type="nucleotide sequence ID" value="NZ_CP071090.1"/>
</dbReference>
<accession>A0ABX7PAK6</accession>
<reference evidence="1 2" key="1">
    <citation type="submission" date="2021-02" db="EMBL/GenBank/DDBJ databases">
        <title>De Novo genome assembly of isolated myxobacteria.</title>
        <authorList>
            <person name="Stevens D.C."/>
        </authorList>
    </citation>
    <scope>NUCLEOTIDE SEQUENCE [LARGE SCALE GENOMIC DNA]</scope>
    <source>
        <strain evidence="2">SCPEA02</strain>
    </source>
</reference>
<proteinExistence type="predicted"/>
<organism evidence="1 2">
    <name type="scientific">Pyxidicoccus parkwayensis</name>
    <dbReference type="NCBI Taxonomy" id="2813578"/>
    <lineage>
        <taxon>Bacteria</taxon>
        <taxon>Pseudomonadati</taxon>
        <taxon>Myxococcota</taxon>
        <taxon>Myxococcia</taxon>
        <taxon>Myxococcales</taxon>
        <taxon>Cystobacterineae</taxon>
        <taxon>Myxococcaceae</taxon>
        <taxon>Pyxidicoccus</taxon>
    </lineage>
</organism>
<evidence type="ECO:0000313" key="2">
    <source>
        <dbReference type="Proteomes" id="UP000662747"/>
    </source>
</evidence>
<dbReference type="EMBL" id="CP071090">
    <property type="protein sequence ID" value="QSQ27448.1"/>
    <property type="molecule type" value="Genomic_DNA"/>
</dbReference>
<dbReference type="Proteomes" id="UP000662747">
    <property type="component" value="Chromosome"/>
</dbReference>
<name>A0ABX7PAK6_9BACT</name>
<dbReference type="PANTHER" id="PTHR46127">
    <property type="entry name" value="CILIA- AND FLAGELLA-ASSOCIATED PROTEIN 65"/>
    <property type="match status" value="1"/>
</dbReference>
<keyword evidence="2" id="KW-1185">Reference proteome</keyword>
<dbReference type="InterPro" id="IPR013783">
    <property type="entry name" value="Ig-like_fold"/>
</dbReference>